<sequence>MSSGPSSDLAPDLAPGMRERISNRFQQHFPVLHQDLHHLYANRFADEHAFALWLMDLLSITGSSIAQRPASLLELDQQRSEDTQWFTKENMLGYCCYVDRFAGDLKGVQQRIPHLQELGVTYLHLLPFLKARAGENDGGFAVADFDAIEPPLGTMQDLEQTCDALRQAGISLCSDFILNHVADDHPWAVAAKNGDARYRDYFYHYPNRNKPDAFEKNLGQVFPQVAPGNFSYVSDMQAWVWTTFYPYQWDLNYRNPAVFADMAAALLRLANRGVEAFRLDSTAFLWKRTGTKCMNQPEAHQILQALRSLVDIAAPGVLLKAEAIVETAELPAYLGSNNEAQATRECHLAYHSSLMAASWVALAEQDTSLIRHVVAATPAVPAQSSWLTYVRCHDDIGWNVLRPEASLEAEDVQQRLARVSRFYSGDNSYNSSNSYARGQSFQASDANAVHGTVGMASALAGFSSAQSIEEKYLARQRLVLLYGLSFCFGGMPLIYMGDELAQANDETYQHIAAQAADSRWLHRPVWDENLYQQRHDSLSHTGAVFNAICHMLQIRKQLPQLAAATPRQLLTQASPAVLAFMRGSLEQPLLYLANFSENNVSIDINTLLTGYDIPAQAWVNQLDRFDTGATVTLTAYAQLWLTPKNHSGVNA</sequence>
<dbReference type="Gene3D" id="2.60.40.1180">
    <property type="entry name" value="Golgi alpha-mannosidase II"/>
    <property type="match status" value="1"/>
</dbReference>
<proteinExistence type="predicted"/>
<dbReference type="EMBL" id="JACOGF010000004">
    <property type="protein sequence ID" value="MBC3917892.1"/>
    <property type="molecule type" value="Genomic_DNA"/>
</dbReference>
<dbReference type="PANTHER" id="PTHR10357:SF213">
    <property type="entry name" value="ALPHA AMYLASE CATALYTIC REGION"/>
    <property type="match status" value="1"/>
</dbReference>
<dbReference type="InterPro" id="IPR045857">
    <property type="entry name" value="O16G_dom_2"/>
</dbReference>
<dbReference type="Gene3D" id="3.20.20.80">
    <property type="entry name" value="Glycosidases"/>
    <property type="match status" value="1"/>
</dbReference>
<comment type="caution">
    <text evidence="2">The sequence shown here is derived from an EMBL/GenBank/DDBJ whole genome shotgun (WGS) entry which is preliminary data.</text>
</comment>
<protein>
    <submittedName>
        <fullName evidence="2">Amylosucrase</fullName>
    </submittedName>
</protein>
<keyword evidence="3" id="KW-1185">Reference proteome</keyword>
<dbReference type="SMART" id="SM00642">
    <property type="entry name" value="Aamy"/>
    <property type="match status" value="1"/>
</dbReference>
<name>A0ABR6ZPU9_9BURK</name>
<dbReference type="SUPFAM" id="SSF51445">
    <property type="entry name" value="(Trans)glycosidases"/>
    <property type="match status" value="1"/>
</dbReference>
<reference evidence="2 3" key="1">
    <citation type="submission" date="2020-08" db="EMBL/GenBank/DDBJ databases">
        <title>Novel species isolated from subtropical streams in China.</title>
        <authorList>
            <person name="Lu H."/>
        </authorList>
    </citation>
    <scope>NUCLEOTIDE SEQUENCE [LARGE SCALE GENOMIC DNA]</scope>
    <source>
        <strain evidence="2 3">CY18W</strain>
    </source>
</reference>
<dbReference type="Pfam" id="PF00128">
    <property type="entry name" value="Alpha-amylase"/>
    <property type="match status" value="1"/>
</dbReference>
<feature type="domain" description="Glycosyl hydrolase family 13 catalytic" evidence="1">
    <location>
        <begin position="95"/>
        <end position="534"/>
    </location>
</feature>
<dbReference type="Proteomes" id="UP000650424">
    <property type="component" value="Unassembled WGS sequence"/>
</dbReference>
<evidence type="ECO:0000313" key="3">
    <source>
        <dbReference type="Proteomes" id="UP000650424"/>
    </source>
</evidence>
<dbReference type="Gene3D" id="1.10.1740.10">
    <property type="match status" value="1"/>
</dbReference>
<dbReference type="InterPro" id="IPR017853">
    <property type="entry name" value="GH"/>
</dbReference>
<dbReference type="InterPro" id="IPR006047">
    <property type="entry name" value="GH13_cat_dom"/>
</dbReference>
<accession>A0ABR6ZPU9</accession>
<dbReference type="InterPro" id="IPR013780">
    <property type="entry name" value="Glyco_hydro_b"/>
</dbReference>
<dbReference type="Gene3D" id="3.90.400.10">
    <property type="entry name" value="Oligo-1,6-glucosidase, Domain 2"/>
    <property type="match status" value="1"/>
</dbReference>
<organism evidence="2 3">
    <name type="scientific">Undibacterium hunanense</name>
    <dbReference type="NCBI Taxonomy" id="2762292"/>
    <lineage>
        <taxon>Bacteria</taxon>
        <taxon>Pseudomonadati</taxon>
        <taxon>Pseudomonadota</taxon>
        <taxon>Betaproteobacteria</taxon>
        <taxon>Burkholderiales</taxon>
        <taxon>Oxalobacteraceae</taxon>
        <taxon>Undibacterium</taxon>
    </lineage>
</organism>
<gene>
    <name evidence="2" type="ORF">H8L32_10440</name>
</gene>
<evidence type="ECO:0000259" key="1">
    <source>
        <dbReference type="SMART" id="SM00642"/>
    </source>
</evidence>
<evidence type="ECO:0000313" key="2">
    <source>
        <dbReference type="EMBL" id="MBC3917892.1"/>
    </source>
</evidence>
<dbReference type="PANTHER" id="PTHR10357">
    <property type="entry name" value="ALPHA-AMYLASE FAMILY MEMBER"/>
    <property type="match status" value="1"/>
</dbReference>